<organism evidence="1 2">
    <name type="scientific">Sedimenticola selenatireducens</name>
    <dbReference type="NCBI Taxonomy" id="191960"/>
    <lineage>
        <taxon>Bacteria</taxon>
        <taxon>Pseudomonadati</taxon>
        <taxon>Pseudomonadota</taxon>
        <taxon>Gammaproteobacteria</taxon>
        <taxon>Chromatiales</taxon>
        <taxon>Sedimenticolaceae</taxon>
        <taxon>Sedimenticola</taxon>
    </lineage>
</organism>
<dbReference type="RefSeq" id="WP_273438061.1">
    <property type="nucleotide sequence ID" value="NZ_PKUN01000003.1"/>
</dbReference>
<dbReference type="EMBL" id="PKUN01000003">
    <property type="protein sequence ID" value="PLX62870.1"/>
    <property type="molecule type" value="Genomic_DNA"/>
</dbReference>
<proteinExistence type="predicted"/>
<dbReference type="AlphaFoldDB" id="A0A2N6CZQ5"/>
<dbReference type="InterPro" id="IPR011856">
    <property type="entry name" value="tRNA_endonuc-like_dom_sf"/>
</dbReference>
<accession>A0A2N6CZQ5</accession>
<name>A0A2N6CZQ5_9GAMM</name>
<protein>
    <recommendedName>
        <fullName evidence="3">DUF91 domain-containing protein</fullName>
    </recommendedName>
</protein>
<gene>
    <name evidence="1" type="ORF">C0630_04710</name>
</gene>
<sequence length="353" mass="40753">MAIYEISQDRFERIPETDFLSEGIKERNDLQRLLRDQVDVLSPNTLVISEEFGEWEDSRRRIDLLGLDKQANLVVIELKRTEDGGHMELQAVRYAAMVSTLTFDKVVEIFGRFLDKMGRDDDPEALLLDFLEWDQPTEDEFAQDVKIILASKEFSKELTTAVIWLNTRGLDIRCIRMKPYKDQGKILVDIQTVIPLPEAEDYQVRIREKQQKERIARTSSRDLTKYVVTIDGEESIPLAKRRAILSMVSYLCANGTTPTEIHKVLSWRGNGLWLVVEGKVDSQTFRQRAAEAAESGGPAFEERRWFLNDDELIHAEGKTYALTKMWGVRTEEAMHELLDRFSGNDITFSPFNE</sequence>
<evidence type="ECO:0000313" key="2">
    <source>
        <dbReference type="Proteomes" id="UP000235015"/>
    </source>
</evidence>
<evidence type="ECO:0000313" key="1">
    <source>
        <dbReference type="EMBL" id="PLX62870.1"/>
    </source>
</evidence>
<comment type="caution">
    <text evidence="1">The sequence shown here is derived from an EMBL/GenBank/DDBJ whole genome shotgun (WGS) entry which is preliminary data.</text>
</comment>
<dbReference type="GO" id="GO:0003676">
    <property type="term" value="F:nucleic acid binding"/>
    <property type="evidence" value="ECO:0007669"/>
    <property type="project" value="InterPro"/>
</dbReference>
<dbReference type="Proteomes" id="UP000235015">
    <property type="component" value="Unassembled WGS sequence"/>
</dbReference>
<reference evidence="1 2" key="1">
    <citation type="submission" date="2017-11" db="EMBL/GenBank/DDBJ databases">
        <title>Genome-resolved metagenomics identifies genetic mobility, metabolic interactions, and unexpected diversity in perchlorate-reducing communities.</title>
        <authorList>
            <person name="Barnum T.P."/>
            <person name="Figueroa I.A."/>
            <person name="Carlstrom C.I."/>
            <person name="Lucas L.N."/>
            <person name="Engelbrektson A.L."/>
            <person name="Coates J.D."/>
        </authorList>
    </citation>
    <scope>NUCLEOTIDE SEQUENCE [LARGE SCALE GENOMIC DNA]</scope>
    <source>
        <strain evidence="1">BM301</strain>
    </source>
</reference>
<dbReference type="Gene3D" id="3.40.1350.10">
    <property type="match status" value="1"/>
</dbReference>
<evidence type="ECO:0008006" key="3">
    <source>
        <dbReference type="Google" id="ProtNLM"/>
    </source>
</evidence>